<proteinExistence type="predicted"/>
<dbReference type="PANTHER" id="PTHR44591:SF3">
    <property type="entry name" value="RESPONSE REGULATORY DOMAIN-CONTAINING PROTEIN"/>
    <property type="match status" value="1"/>
</dbReference>
<evidence type="ECO:0000259" key="3">
    <source>
        <dbReference type="PROSITE" id="PS50110"/>
    </source>
</evidence>
<dbReference type="Proteomes" id="UP001500280">
    <property type="component" value="Unassembled WGS sequence"/>
</dbReference>
<accession>A0ABN2I0R8</accession>
<keyword evidence="1 2" id="KW-0597">Phosphoprotein</keyword>
<name>A0ABN2I0R8_9ACTN</name>
<dbReference type="InterPro" id="IPR011006">
    <property type="entry name" value="CheY-like_superfamily"/>
</dbReference>
<dbReference type="PANTHER" id="PTHR44591">
    <property type="entry name" value="STRESS RESPONSE REGULATOR PROTEIN 1"/>
    <property type="match status" value="1"/>
</dbReference>
<feature type="modified residue" description="4-aspartylphosphate" evidence="2">
    <location>
        <position position="49"/>
    </location>
</feature>
<comment type="caution">
    <text evidence="4">The sequence shown here is derived from an EMBL/GenBank/DDBJ whole genome shotgun (WGS) entry which is preliminary data.</text>
</comment>
<feature type="domain" description="Response regulatory" evidence="3">
    <location>
        <begin position="1"/>
        <end position="114"/>
    </location>
</feature>
<dbReference type="SUPFAM" id="SSF52172">
    <property type="entry name" value="CheY-like"/>
    <property type="match status" value="1"/>
</dbReference>
<keyword evidence="5" id="KW-1185">Reference proteome</keyword>
<dbReference type="SMART" id="SM00448">
    <property type="entry name" value="REC"/>
    <property type="match status" value="1"/>
</dbReference>
<evidence type="ECO:0000313" key="5">
    <source>
        <dbReference type="Proteomes" id="UP001500280"/>
    </source>
</evidence>
<dbReference type="InterPro" id="IPR050595">
    <property type="entry name" value="Bact_response_regulator"/>
</dbReference>
<protein>
    <recommendedName>
        <fullName evidence="3">Response regulatory domain-containing protein</fullName>
    </recommendedName>
</protein>
<dbReference type="InterPro" id="IPR058245">
    <property type="entry name" value="NreC/VraR/RcsB-like_REC"/>
</dbReference>
<dbReference type="EMBL" id="BAAANF010000017">
    <property type="protein sequence ID" value="GAA1696683.1"/>
    <property type="molecule type" value="Genomic_DNA"/>
</dbReference>
<dbReference type="RefSeq" id="WP_344156197.1">
    <property type="nucleotide sequence ID" value="NZ_BAAANF010000017.1"/>
</dbReference>
<dbReference type="InterPro" id="IPR001789">
    <property type="entry name" value="Sig_transdc_resp-reg_receiver"/>
</dbReference>
<dbReference type="Pfam" id="PF00072">
    <property type="entry name" value="Response_reg"/>
    <property type="match status" value="1"/>
</dbReference>
<evidence type="ECO:0000313" key="4">
    <source>
        <dbReference type="EMBL" id="GAA1696683.1"/>
    </source>
</evidence>
<evidence type="ECO:0000256" key="1">
    <source>
        <dbReference type="ARBA" id="ARBA00022553"/>
    </source>
</evidence>
<dbReference type="CDD" id="cd17535">
    <property type="entry name" value="REC_NarL-like"/>
    <property type="match status" value="1"/>
</dbReference>
<reference evidence="4 5" key="1">
    <citation type="journal article" date="2019" name="Int. J. Syst. Evol. Microbiol.">
        <title>The Global Catalogue of Microorganisms (GCM) 10K type strain sequencing project: providing services to taxonomists for standard genome sequencing and annotation.</title>
        <authorList>
            <consortium name="The Broad Institute Genomics Platform"/>
            <consortium name="The Broad Institute Genome Sequencing Center for Infectious Disease"/>
            <person name="Wu L."/>
            <person name="Ma J."/>
        </authorList>
    </citation>
    <scope>NUCLEOTIDE SEQUENCE [LARGE SCALE GENOMIC DNA]</scope>
    <source>
        <strain evidence="4 5">JCM 14307</strain>
    </source>
</reference>
<gene>
    <name evidence="4" type="ORF">GCM10009745_48460</name>
</gene>
<dbReference type="Gene3D" id="3.40.50.2300">
    <property type="match status" value="1"/>
</dbReference>
<organism evidence="4 5">
    <name type="scientific">Kribbella yunnanensis</name>
    <dbReference type="NCBI Taxonomy" id="190194"/>
    <lineage>
        <taxon>Bacteria</taxon>
        <taxon>Bacillati</taxon>
        <taxon>Actinomycetota</taxon>
        <taxon>Actinomycetes</taxon>
        <taxon>Propionibacteriales</taxon>
        <taxon>Kribbellaceae</taxon>
        <taxon>Kribbella</taxon>
    </lineage>
</organism>
<sequence length="151" mass="16481">MLVVEDDSTLAELLARLLELKFDVVGIASRGNDVLPMVRRHRPDVITMDLGLTDADGTDLTTIITREHPSSRVVMATARSGRRDLMRGLAAGAVGFLTKPFSGDEFLATVEEAARGGFPIAAQTHLSAEEIIETQELIVEKINLRNAIENR</sequence>
<dbReference type="PROSITE" id="PS50110">
    <property type="entry name" value="RESPONSE_REGULATORY"/>
    <property type="match status" value="1"/>
</dbReference>
<evidence type="ECO:0000256" key="2">
    <source>
        <dbReference type="PROSITE-ProRule" id="PRU00169"/>
    </source>
</evidence>